<evidence type="ECO:0000313" key="1">
    <source>
        <dbReference type="EMBL" id="GAA4895833.1"/>
    </source>
</evidence>
<name>A0ABP9F7E0_9GAMM</name>
<proteinExistence type="predicted"/>
<keyword evidence="2" id="KW-1185">Reference proteome</keyword>
<accession>A0ABP9F7E0</accession>
<sequence length="78" mass="9043">MLIKIARRADPAIALLEPQLADLRLEKALQYPIAFANQQQFMLLAVRLLRVLDLVVRDNAVDWALAGKQWCTDQKRWK</sequence>
<organism evidence="1 2">
    <name type="scientific">Ferrimonas pelagia</name>
    <dbReference type="NCBI Taxonomy" id="1177826"/>
    <lineage>
        <taxon>Bacteria</taxon>
        <taxon>Pseudomonadati</taxon>
        <taxon>Pseudomonadota</taxon>
        <taxon>Gammaproteobacteria</taxon>
        <taxon>Alteromonadales</taxon>
        <taxon>Ferrimonadaceae</taxon>
        <taxon>Ferrimonas</taxon>
    </lineage>
</organism>
<dbReference type="Proteomes" id="UP001499988">
    <property type="component" value="Unassembled WGS sequence"/>
</dbReference>
<protein>
    <submittedName>
        <fullName evidence="1">Uncharacterized protein</fullName>
    </submittedName>
</protein>
<dbReference type="EMBL" id="BAABJZ010000095">
    <property type="protein sequence ID" value="GAA4895833.1"/>
    <property type="molecule type" value="Genomic_DNA"/>
</dbReference>
<comment type="caution">
    <text evidence="1">The sequence shown here is derived from an EMBL/GenBank/DDBJ whole genome shotgun (WGS) entry which is preliminary data.</text>
</comment>
<gene>
    <name evidence="1" type="ORF">GCM10023333_31290</name>
</gene>
<reference evidence="2" key="1">
    <citation type="journal article" date="2019" name="Int. J. Syst. Evol. Microbiol.">
        <title>The Global Catalogue of Microorganisms (GCM) 10K type strain sequencing project: providing services to taxonomists for standard genome sequencing and annotation.</title>
        <authorList>
            <consortium name="The Broad Institute Genomics Platform"/>
            <consortium name="The Broad Institute Genome Sequencing Center for Infectious Disease"/>
            <person name="Wu L."/>
            <person name="Ma J."/>
        </authorList>
    </citation>
    <scope>NUCLEOTIDE SEQUENCE [LARGE SCALE GENOMIC DNA]</scope>
    <source>
        <strain evidence="2">JCM 18401</strain>
    </source>
</reference>
<evidence type="ECO:0000313" key="2">
    <source>
        <dbReference type="Proteomes" id="UP001499988"/>
    </source>
</evidence>